<name>A0A0A9E9X1_ARUDO</name>
<accession>A0A0A9E9X1</accession>
<dbReference type="AlphaFoldDB" id="A0A0A9E9X1"/>
<organism evidence="2">
    <name type="scientific">Arundo donax</name>
    <name type="common">Giant reed</name>
    <name type="synonym">Donax arundinaceus</name>
    <dbReference type="NCBI Taxonomy" id="35708"/>
    <lineage>
        <taxon>Eukaryota</taxon>
        <taxon>Viridiplantae</taxon>
        <taxon>Streptophyta</taxon>
        <taxon>Embryophyta</taxon>
        <taxon>Tracheophyta</taxon>
        <taxon>Spermatophyta</taxon>
        <taxon>Magnoliopsida</taxon>
        <taxon>Liliopsida</taxon>
        <taxon>Poales</taxon>
        <taxon>Poaceae</taxon>
        <taxon>PACMAD clade</taxon>
        <taxon>Arundinoideae</taxon>
        <taxon>Arundineae</taxon>
        <taxon>Arundo</taxon>
    </lineage>
</organism>
<sequence>MGKQKSCLHNQMNSTLPNTSQSRWLTGQLTSKNLRHVTEQKRPNF</sequence>
<feature type="compositionally biased region" description="Polar residues" evidence="1">
    <location>
        <begin position="7"/>
        <end position="32"/>
    </location>
</feature>
<dbReference type="EMBL" id="GBRH01203210">
    <property type="protein sequence ID" value="JAD94685.1"/>
    <property type="molecule type" value="Transcribed_RNA"/>
</dbReference>
<feature type="compositionally biased region" description="Basic and acidic residues" evidence="1">
    <location>
        <begin position="36"/>
        <end position="45"/>
    </location>
</feature>
<reference evidence="2" key="2">
    <citation type="journal article" date="2015" name="Data Brief">
        <title>Shoot transcriptome of the giant reed, Arundo donax.</title>
        <authorList>
            <person name="Barrero R.A."/>
            <person name="Guerrero F.D."/>
            <person name="Moolhuijzen P."/>
            <person name="Goolsby J.A."/>
            <person name="Tidwell J."/>
            <person name="Bellgard S.E."/>
            <person name="Bellgard M.I."/>
        </authorList>
    </citation>
    <scope>NUCLEOTIDE SEQUENCE</scope>
    <source>
        <tissue evidence="2">Shoot tissue taken approximately 20 cm above the soil surface</tissue>
    </source>
</reference>
<proteinExistence type="predicted"/>
<protein>
    <submittedName>
        <fullName evidence="2">Uncharacterized protein</fullName>
    </submittedName>
</protein>
<evidence type="ECO:0000313" key="2">
    <source>
        <dbReference type="EMBL" id="JAD94685.1"/>
    </source>
</evidence>
<evidence type="ECO:0000256" key="1">
    <source>
        <dbReference type="SAM" id="MobiDB-lite"/>
    </source>
</evidence>
<reference evidence="2" key="1">
    <citation type="submission" date="2014-09" db="EMBL/GenBank/DDBJ databases">
        <authorList>
            <person name="Magalhaes I.L.F."/>
            <person name="Oliveira U."/>
            <person name="Santos F.R."/>
            <person name="Vidigal T.H.D.A."/>
            <person name="Brescovit A.D."/>
            <person name="Santos A.J."/>
        </authorList>
    </citation>
    <scope>NUCLEOTIDE SEQUENCE</scope>
    <source>
        <tissue evidence="2">Shoot tissue taken approximately 20 cm above the soil surface</tissue>
    </source>
</reference>
<feature type="region of interest" description="Disordered" evidence="1">
    <location>
        <begin position="1"/>
        <end position="45"/>
    </location>
</feature>